<evidence type="ECO:0000313" key="2">
    <source>
        <dbReference type="EMBL" id="RFU24033.1"/>
    </source>
</evidence>
<keyword evidence="3" id="KW-1185">Reference proteome</keyword>
<proteinExistence type="predicted"/>
<comment type="caution">
    <text evidence="2">The sequence shown here is derived from an EMBL/GenBank/DDBJ whole genome shotgun (WGS) entry which is preliminary data.</text>
</comment>
<evidence type="ECO:0000313" key="3">
    <source>
        <dbReference type="Proteomes" id="UP000258309"/>
    </source>
</evidence>
<dbReference type="OrthoDB" id="5326237at2759"/>
<dbReference type="OMA" id="GIKPWRH"/>
<accession>A0A3E2GTG1</accession>
<feature type="non-terminal residue" evidence="2">
    <location>
        <position position="1"/>
    </location>
</feature>
<feature type="region of interest" description="Disordered" evidence="1">
    <location>
        <begin position="1"/>
        <end position="20"/>
    </location>
</feature>
<protein>
    <submittedName>
        <fullName evidence="2">Uncharacterized protein</fullName>
    </submittedName>
</protein>
<dbReference type="Proteomes" id="UP000258309">
    <property type="component" value="Unassembled WGS sequence"/>
</dbReference>
<dbReference type="AlphaFoldDB" id="A0A3E2GTG1"/>
<organism evidence="2 3">
    <name type="scientific">Scytalidium lignicola</name>
    <name type="common">Hyphomycete</name>
    <dbReference type="NCBI Taxonomy" id="5539"/>
    <lineage>
        <taxon>Eukaryota</taxon>
        <taxon>Fungi</taxon>
        <taxon>Dikarya</taxon>
        <taxon>Ascomycota</taxon>
        <taxon>Pezizomycotina</taxon>
        <taxon>Leotiomycetes</taxon>
        <taxon>Leotiomycetes incertae sedis</taxon>
        <taxon>Scytalidium</taxon>
    </lineage>
</organism>
<gene>
    <name evidence="2" type="ORF">B7463_g12303</name>
</gene>
<reference evidence="2 3" key="1">
    <citation type="submission" date="2018-05" db="EMBL/GenBank/DDBJ databases">
        <title>Draft genome sequence of Scytalidium lignicola DSM 105466, a ubiquitous saprotrophic fungus.</title>
        <authorList>
            <person name="Buettner E."/>
            <person name="Gebauer A.M."/>
            <person name="Hofrichter M."/>
            <person name="Liers C."/>
            <person name="Kellner H."/>
        </authorList>
    </citation>
    <scope>NUCLEOTIDE SEQUENCE [LARGE SCALE GENOMIC DNA]</scope>
    <source>
        <strain evidence="2 3">DSM 105466</strain>
    </source>
</reference>
<name>A0A3E2GTG1_SCYLI</name>
<dbReference type="EMBL" id="NCSJ02000527">
    <property type="protein sequence ID" value="RFU24033.1"/>
    <property type="molecule type" value="Genomic_DNA"/>
</dbReference>
<dbReference type="STRING" id="5539.A0A3E2GTG1"/>
<evidence type="ECO:0000256" key="1">
    <source>
        <dbReference type="SAM" id="MobiDB-lite"/>
    </source>
</evidence>
<sequence length="127" mass="14407">MMDNPTTAGQEAVGNGLNNEDVWDEQRLEDALKTLNEMYIQVRGLRTTITRLIAPLTSKQPSPEALFRGFSKSAVSANQEVQQFRRLMSDEESQRILEHAKQSRAANPDGIKPWLVTDHSDWLKRGK</sequence>
<feature type="non-terminal residue" evidence="2">
    <location>
        <position position="127"/>
    </location>
</feature>